<keyword evidence="7 8" id="KW-0472">Membrane</keyword>
<feature type="transmembrane region" description="Helical" evidence="8">
    <location>
        <begin position="342"/>
        <end position="361"/>
    </location>
</feature>
<keyword evidence="6 8" id="KW-1133">Transmembrane helix</keyword>
<feature type="transmembrane region" description="Helical" evidence="8">
    <location>
        <begin position="1008"/>
        <end position="1033"/>
    </location>
</feature>
<comment type="similarity">
    <text evidence="2">Belongs to the resistance-nodulation-cell division (RND) (TC 2.A.6) family.</text>
</comment>
<evidence type="ECO:0000313" key="10">
    <source>
        <dbReference type="Proteomes" id="UP001167796"/>
    </source>
</evidence>
<dbReference type="NCBIfam" id="TIGR00914">
    <property type="entry name" value="2A0601"/>
    <property type="match status" value="1"/>
</dbReference>
<feature type="transmembrane region" description="Helical" evidence="8">
    <location>
        <begin position="453"/>
        <end position="472"/>
    </location>
</feature>
<keyword evidence="4" id="KW-1003">Cell membrane</keyword>
<dbReference type="PANTHER" id="PTHR32063">
    <property type="match status" value="1"/>
</dbReference>
<dbReference type="SUPFAM" id="SSF82693">
    <property type="entry name" value="Multidrug efflux transporter AcrB pore domain, PN1, PN2, PC1 and PC2 subdomains"/>
    <property type="match status" value="2"/>
</dbReference>
<evidence type="ECO:0000256" key="3">
    <source>
        <dbReference type="ARBA" id="ARBA00022448"/>
    </source>
</evidence>
<keyword evidence="10" id="KW-1185">Reference proteome</keyword>
<organism evidence="9 10">
    <name type="scientific">Hymenobacter mellowenesis</name>
    <dbReference type="NCBI Taxonomy" id="3063995"/>
    <lineage>
        <taxon>Bacteria</taxon>
        <taxon>Pseudomonadati</taxon>
        <taxon>Bacteroidota</taxon>
        <taxon>Cytophagia</taxon>
        <taxon>Cytophagales</taxon>
        <taxon>Hymenobacteraceae</taxon>
        <taxon>Hymenobacter</taxon>
    </lineage>
</organism>
<comment type="subcellular location">
    <subcellularLocation>
        <location evidence="1">Cell membrane</location>
        <topology evidence="1">Multi-pass membrane protein</topology>
    </subcellularLocation>
</comment>
<dbReference type="SUPFAM" id="SSF82866">
    <property type="entry name" value="Multidrug efflux transporter AcrB transmembrane domain"/>
    <property type="match status" value="2"/>
</dbReference>
<dbReference type="Proteomes" id="UP001167796">
    <property type="component" value="Unassembled WGS sequence"/>
</dbReference>
<evidence type="ECO:0000256" key="8">
    <source>
        <dbReference type="SAM" id="Phobius"/>
    </source>
</evidence>
<dbReference type="Gene3D" id="3.30.2090.10">
    <property type="entry name" value="Multidrug efflux transporter AcrB TolC docking domain, DN and DC subdomains"/>
    <property type="match status" value="2"/>
</dbReference>
<dbReference type="InterPro" id="IPR027463">
    <property type="entry name" value="AcrB_DN_DC_subdom"/>
</dbReference>
<dbReference type="SUPFAM" id="SSF82714">
    <property type="entry name" value="Multidrug efflux transporter AcrB TolC docking domain, DN and DC subdomains"/>
    <property type="match status" value="2"/>
</dbReference>
<comment type="caution">
    <text evidence="9">The sequence shown here is derived from an EMBL/GenBank/DDBJ whole genome shotgun (WGS) entry which is preliminary data.</text>
</comment>
<feature type="transmembrane region" description="Helical" evidence="8">
    <location>
        <begin position="541"/>
        <end position="558"/>
    </location>
</feature>
<evidence type="ECO:0000256" key="2">
    <source>
        <dbReference type="ARBA" id="ARBA00010942"/>
    </source>
</evidence>
<keyword evidence="3" id="KW-0813">Transport</keyword>
<proteinExistence type="inferred from homology"/>
<feature type="transmembrane region" description="Helical" evidence="8">
    <location>
        <begin position="394"/>
        <end position="417"/>
    </location>
</feature>
<evidence type="ECO:0000256" key="4">
    <source>
        <dbReference type="ARBA" id="ARBA00022475"/>
    </source>
</evidence>
<dbReference type="RefSeq" id="WP_305013270.1">
    <property type="nucleotide sequence ID" value="NZ_JAUQSX010000011.1"/>
</dbReference>
<reference evidence="9" key="1">
    <citation type="submission" date="2023-07" db="EMBL/GenBank/DDBJ databases">
        <authorList>
            <person name="Kim M.K."/>
        </authorList>
    </citation>
    <scope>NUCLEOTIDE SEQUENCE</scope>
    <source>
        <strain evidence="9">M29</strain>
    </source>
</reference>
<keyword evidence="5 8" id="KW-0812">Transmembrane</keyword>
<dbReference type="Gene3D" id="3.30.70.1440">
    <property type="entry name" value="Multidrug efflux transporter AcrB pore domain"/>
    <property type="match status" value="1"/>
</dbReference>
<evidence type="ECO:0000256" key="7">
    <source>
        <dbReference type="ARBA" id="ARBA00023136"/>
    </source>
</evidence>
<dbReference type="PANTHER" id="PTHR32063:SF24">
    <property type="entry name" value="CATION EFFLUX SYSTEM (ACRB_ACRD_ACRF FAMILY)"/>
    <property type="match status" value="1"/>
</dbReference>
<feature type="transmembrane region" description="Helical" evidence="8">
    <location>
        <begin position="484"/>
        <end position="507"/>
    </location>
</feature>
<dbReference type="InterPro" id="IPR001036">
    <property type="entry name" value="Acrflvin-R"/>
</dbReference>
<accession>A0ABT9AHL2</accession>
<dbReference type="Pfam" id="PF00873">
    <property type="entry name" value="ACR_tran"/>
    <property type="match status" value="1"/>
</dbReference>
<dbReference type="PRINTS" id="PR00702">
    <property type="entry name" value="ACRIFLAVINRP"/>
</dbReference>
<evidence type="ECO:0000256" key="1">
    <source>
        <dbReference type="ARBA" id="ARBA00004651"/>
    </source>
</evidence>
<evidence type="ECO:0000256" key="6">
    <source>
        <dbReference type="ARBA" id="ARBA00022989"/>
    </source>
</evidence>
<feature type="transmembrane region" description="Helical" evidence="8">
    <location>
        <begin position="368"/>
        <end position="388"/>
    </location>
</feature>
<dbReference type="SUPFAM" id="SSF56954">
    <property type="entry name" value="Outer membrane efflux proteins (OEP)"/>
    <property type="match status" value="1"/>
</dbReference>
<dbReference type="EMBL" id="JAUQSX010000011">
    <property type="protein sequence ID" value="MDO7848600.1"/>
    <property type="molecule type" value="Genomic_DNA"/>
</dbReference>
<evidence type="ECO:0000313" key="9">
    <source>
        <dbReference type="EMBL" id="MDO7848600.1"/>
    </source>
</evidence>
<feature type="transmembrane region" description="Helical" evidence="8">
    <location>
        <begin position="929"/>
        <end position="954"/>
    </location>
</feature>
<feature type="transmembrane region" description="Helical" evidence="8">
    <location>
        <begin position="975"/>
        <end position="996"/>
    </location>
</feature>
<evidence type="ECO:0000256" key="5">
    <source>
        <dbReference type="ARBA" id="ARBA00022692"/>
    </source>
</evidence>
<name>A0ABT9AHL2_9BACT</name>
<dbReference type="Gene3D" id="1.20.1640.10">
    <property type="entry name" value="Multidrug efflux transporter AcrB transmembrane domain"/>
    <property type="match status" value="2"/>
</dbReference>
<protein>
    <submittedName>
        <fullName evidence="9">CusA/CzcA family heavy metal efflux RND transporter</fullName>
    </submittedName>
</protein>
<dbReference type="Gene3D" id="3.30.70.1320">
    <property type="entry name" value="Multidrug efflux transporter AcrB pore domain like"/>
    <property type="match status" value="1"/>
</dbReference>
<feature type="transmembrane region" description="Helical" evidence="8">
    <location>
        <begin position="878"/>
        <end position="897"/>
    </location>
</feature>
<sequence>MFDRLIHFSIHNKLIIGLLTLALVAWGGYSLSRLPIDALPDITSNQVVVYTVAPSLAAQEIERLVSFPVEQAMATIPGQVEVRSFSRFGLSVVTVVFEDQTDIYWARTQVSQRLQEAESQIPAGTGRPELAPLSTGLGEVYQYLVRAKPGFEKKYNATELRTIQDWIVRRQLLGTPGVADVSSFGGLLKQYEVALDPERLRSLGVTVNEVYQAVASNNQNAGGAYLDQNPTAAFIRTEGLATSPADIGNIVIRSTSTGLPVLVRDVAEVRYGAAVRYGAMTLNDQGEVTGGLVLMLKGANAAEVIKDVQKRMATIRKTLPEGVSVEPFLDRSSLVDRAIHTVSKNLLEGALIVVFVLVLFLGNWRAGLVVASVIPLAMLFAVSMMRLFGVSGNLMSLGAIDFGLIVDGAVIIVEAIIHRLHGGQLVVPGNRLSTEQMNEETYHAASKIRSSAAFGEIIILIVYLPLLALAGIEGKMFRPMAETVAFAILGAFILSLTYVPMMSALALSRSTTTKKTFSDRMMAFYIRLYHPLLKGALRRQAAVLLTAAGLLVGGFFLFRTLGGEFIPTLTEGDFAVEMRVLTGSSLSYTIEQAQKAGGILKKQFPEVKEVVAKIGAGEIPTDPMPVEAADVMVILKDQKEWTSAPNREELADKMAKALSVMPGVTFGFQQPIQMRFNELISGAKQDVVLKIYGEDLQQLADYAQQAGRLVRQVKGAEDVYVEQVTGLPQIVVALDRNRLAQFGLNVSDVNRTVQTAFAGETAGQVFEQERRFDLVLRLRQDLRKDINSVRRLFIAAPNGRQVPLEQVASVELREGPNQIQRDDAKRRISVAFNVRGRDVETVVEELQGKIDRQLNFAPGYYTTYGGQFENLRQATDRLSVAVPVALVLIFVLLFFTFRSFKQSVMIFTAIPLSAIGGIAALWLRGMPFSISAGVGFIALFGVAVLNGIVLIGYFNQLKAEGVTDLMERILRGTEVRLRPVLMTATVASLGFLPMALATSAGAEVQRPLATVVIGGLVSATLLTLLVLPVLYALSERVKAGSPPEEPQPTATPAPPGQSLPVASALLLLLLGLPLLSRAQGPLTAAQAVSQALQTNGTVLAGTRALEAQQAIRRTAYDFGRTTLTGSYGQYNSLNRDNQFTLTQSLALPGVYRSAAGLADARIAGQRAQLAQVQAELRRQVRRSYEQAVHARHRLRVLRGQDSLYSEFLRSANLRFKTGEAARLEPATALVQQGEVRTQLRAARTDFRVAQRQLQALLQVPAAVALADSVLRPLALLGAAQLADTTAPALADTLLKLTNPQALVLAQQVAERRAETRVAQAAGLPEFTVGYFNQSIIGYQRLDAAGTERYFGGGARFQGVQAGVAVPLWRRPQKARVQAARLQEQVAQAGYERYRAELAGQLDELLLRRSEQQQRLAYFESTALPQATVITRLSTIAYKAGETGYSEYLLNLERARRLRLDYLDALLQHNQTVIELEYLLGSQ</sequence>
<dbReference type="InterPro" id="IPR004763">
    <property type="entry name" value="CusA-like"/>
</dbReference>
<dbReference type="Gene3D" id="1.20.1600.10">
    <property type="entry name" value="Outer membrane efflux proteins (OEP)"/>
    <property type="match status" value="1"/>
</dbReference>
<gene>
    <name evidence="9" type="ORF">Q5H92_19700</name>
</gene>
<dbReference type="Gene3D" id="3.30.70.1430">
    <property type="entry name" value="Multidrug efflux transporter AcrB pore domain"/>
    <property type="match status" value="2"/>
</dbReference>
<feature type="transmembrane region" description="Helical" evidence="8">
    <location>
        <begin position="904"/>
        <end position="923"/>
    </location>
</feature>